<dbReference type="PROSITE" id="PS01281">
    <property type="entry name" value="GIDA_2"/>
    <property type="match status" value="1"/>
</dbReference>
<accession>A0A1Y6CX08</accession>
<dbReference type="FunFam" id="3.50.50.60:FF:000002">
    <property type="entry name" value="tRNA uridine 5-carboxymethylaminomethyl modification enzyme MnmG"/>
    <property type="match status" value="1"/>
</dbReference>
<dbReference type="PANTHER" id="PTHR11806:SF0">
    <property type="entry name" value="PROTEIN MTO1 HOMOLOG, MITOCHONDRIAL"/>
    <property type="match status" value="1"/>
</dbReference>
<evidence type="ECO:0000256" key="7">
    <source>
        <dbReference type="ARBA" id="ARBA00022694"/>
    </source>
</evidence>
<dbReference type="Pfam" id="PF13932">
    <property type="entry name" value="SAM_GIDA_C"/>
    <property type="match status" value="1"/>
</dbReference>
<evidence type="ECO:0000313" key="15">
    <source>
        <dbReference type="Proteomes" id="UP000192907"/>
    </source>
</evidence>
<evidence type="ECO:0000256" key="2">
    <source>
        <dbReference type="ARBA" id="ARBA00003717"/>
    </source>
</evidence>
<dbReference type="PANTHER" id="PTHR11806">
    <property type="entry name" value="GLUCOSE INHIBITED DIVISION PROTEIN A"/>
    <property type="match status" value="1"/>
</dbReference>
<dbReference type="GO" id="GO:0005829">
    <property type="term" value="C:cytosol"/>
    <property type="evidence" value="ECO:0007669"/>
    <property type="project" value="TreeGrafter"/>
</dbReference>
<protein>
    <recommendedName>
        <fullName evidence="4 12">tRNA uridine 5-carboxymethylaminomethyl modification enzyme MnmG</fullName>
    </recommendedName>
    <alternativeName>
        <fullName evidence="11 12">Glucose-inhibited division protein A</fullName>
    </alternativeName>
</protein>
<feature type="binding site" evidence="12">
    <location>
        <begin position="52"/>
        <end position="57"/>
    </location>
    <ligand>
        <name>FAD</name>
        <dbReference type="ChEBI" id="CHEBI:57692"/>
    </ligand>
</feature>
<gene>
    <name evidence="12" type="primary">mnmG</name>
    <name evidence="12" type="synonym">gidA</name>
    <name evidence="14" type="ORF">SAMN06296036_14223</name>
</gene>
<dbReference type="InterPro" id="IPR040131">
    <property type="entry name" value="MnmG_N"/>
</dbReference>
<dbReference type="SUPFAM" id="SSF51905">
    <property type="entry name" value="FAD/NAD(P)-binding domain"/>
    <property type="match status" value="1"/>
</dbReference>
<dbReference type="InterPro" id="IPR047001">
    <property type="entry name" value="MnmG_C_subdom"/>
</dbReference>
<dbReference type="Gene3D" id="3.50.50.60">
    <property type="entry name" value="FAD/NAD(P)-binding domain"/>
    <property type="match status" value="2"/>
</dbReference>
<dbReference type="HAMAP" id="MF_00129">
    <property type="entry name" value="MnmG_GidA"/>
    <property type="match status" value="1"/>
</dbReference>
<keyword evidence="8 12" id="KW-0274">FAD</keyword>
<reference evidence="15" key="1">
    <citation type="submission" date="2017-04" db="EMBL/GenBank/DDBJ databases">
        <authorList>
            <person name="Varghese N."/>
            <person name="Submissions S."/>
        </authorList>
    </citation>
    <scope>NUCLEOTIDE SEQUENCE [LARGE SCALE GENOMIC DNA]</scope>
    <source>
        <strain evidence="15">RKEM611</strain>
    </source>
</reference>
<evidence type="ECO:0000256" key="12">
    <source>
        <dbReference type="HAMAP-Rule" id="MF_00129"/>
    </source>
</evidence>
<dbReference type="STRING" id="1513793.SAMN06296036_14223"/>
<evidence type="ECO:0000256" key="11">
    <source>
        <dbReference type="ARBA" id="ARBA00031800"/>
    </source>
</evidence>
<evidence type="ECO:0000256" key="8">
    <source>
        <dbReference type="ARBA" id="ARBA00022827"/>
    </source>
</evidence>
<dbReference type="Pfam" id="PF21680">
    <property type="entry name" value="GIDA_C_1st"/>
    <property type="match status" value="1"/>
</dbReference>
<dbReference type="NCBIfam" id="TIGR00136">
    <property type="entry name" value="mnmG_gidA"/>
    <property type="match status" value="1"/>
</dbReference>
<keyword evidence="6 12" id="KW-0285">Flavoprotein</keyword>
<proteinExistence type="inferred from homology"/>
<evidence type="ECO:0000256" key="1">
    <source>
        <dbReference type="ARBA" id="ARBA00001974"/>
    </source>
</evidence>
<dbReference type="GO" id="GO:0050660">
    <property type="term" value="F:flavin adenine dinucleotide binding"/>
    <property type="evidence" value="ECO:0007669"/>
    <property type="project" value="UniProtKB-UniRule"/>
</dbReference>
<dbReference type="PROSITE" id="PS01280">
    <property type="entry name" value="GIDA_1"/>
    <property type="match status" value="1"/>
</dbReference>
<dbReference type="InterPro" id="IPR004416">
    <property type="entry name" value="MnmG"/>
</dbReference>
<dbReference type="InterPro" id="IPR049312">
    <property type="entry name" value="GIDA_C_N"/>
</dbReference>
<comment type="cofactor">
    <cofactor evidence="1 12">
        <name>FAD</name>
        <dbReference type="ChEBI" id="CHEBI:57692"/>
    </cofactor>
</comment>
<keyword evidence="15" id="KW-1185">Reference proteome</keyword>
<evidence type="ECO:0000256" key="10">
    <source>
        <dbReference type="ARBA" id="ARBA00025948"/>
    </source>
</evidence>
<dbReference type="InterPro" id="IPR026904">
    <property type="entry name" value="MnmG_C"/>
</dbReference>
<dbReference type="FunFam" id="1.10.150.570:FF:000001">
    <property type="entry name" value="tRNA uridine 5-carboxymethylaminomethyl modification enzyme MnmG"/>
    <property type="match status" value="1"/>
</dbReference>
<evidence type="ECO:0000256" key="5">
    <source>
        <dbReference type="ARBA" id="ARBA00022490"/>
    </source>
</evidence>
<keyword evidence="9 12" id="KW-0520">NAD</keyword>
<dbReference type="Proteomes" id="UP000192907">
    <property type="component" value="Unassembled WGS sequence"/>
</dbReference>
<keyword evidence="7 12" id="KW-0819">tRNA processing</keyword>
<dbReference type="InterPro" id="IPR044920">
    <property type="entry name" value="MnmG_C_subdom_sf"/>
</dbReference>
<name>A0A1Y6CX08_9BACT</name>
<evidence type="ECO:0000256" key="6">
    <source>
        <dbReference type="ARBA" id="ARBA00022630"/>
    </source>
</evidence>
<dbReference type="FunFam" id="3.50.50.60:FF:000010">
    <property type="entry name" value="tRNA uridine 5-carboxymethylaminomethyl modification enzyme MnmG"/>
    <property type="match status" value="1"/>
</dbReference>
<feature type="domain" description="tRNA uridine 5-carboxymethylaminomethyl modification enzyme C-terminal subdomain" evidence="13">
    <location>
        <begin position="583"/>
        <end position="654"/>
    </location>
</feature>
<keyword evidence="5 12" id="KW-0963">Cytoplasm</keyword>
<feature type="binding site" evidence="12">
    <location>
        <position position="412"/>
    </location>
    <ligand>
        <name>FAD</name>
        <dbReference type="ChEBI" id="CHEBI:57692"/>
    </ligand>
</feature>
<dbReference type="GO" id="GO:0002098">
    <property type="term" value="P:tRNA wobble uridine modification"/>
    <property type="evidence" value="ECO:0007669"/>
    <property type="project" value="InterPro"/>
</dbReference>
<evidence type="ECO:0000313" key="14">
    <source>
        <dbReference type="EMBL" id="SMF82605.1"/>
    </source>
</evidence>
<dbReference type="Gene3D" id="1.10.10.1800">
    <property type="entry name" value="tRNA uridine 5-carboxymethylaminomethyl modification enzyme MnmG/GidA"/>
    <property type="match status" value="1"/>
</dbReference>
<evidence type="ECO:0000256" key="4">
    <source>
        <dbReference type="ARBA" id="ARBA00020461"/>
    </source>
</evidence>
<sequence>MAQTHQEIIDENRFDLFFLTDFYTTKGLPASAKRFSKNGDHFMEKFDVIVVGGGHAGCEAALASARIGRRTLLVTHAVEKIAAMSCNPAIGGTAKGHLVKEIDALGGQMAKAIDKTGIQYRILNRKKGPAIWSSRAQADMDLYRRYMKHVLENTDNLAIRQDSVEGLLVEEASDKPKITGVKTKVFGEFHGEAVIITSGTFLNGLIHIGDNKIKAGRAGDAPSLGLADFIRNMGFRVGRLKTGTTPRIDSKTIDWDVCEVQHSDEDIIPFSFSTEAIEHDLIPMHITYTNEKTHQVIEKYLSESPLYSGDIVGVGPRYCPSIEDKVVKFPDRKSHQVFLEPQGYDTCEVYPNGLSTSLPLHAQLEFIRTVPGLEKAEIIRPGYAIEYDFVDPTELDFNMETKRVDGLFLAGQINGTTGYEEAGAQGLMAGINAARKVAGDEPLVLKRSESYIGVLVDDLITKGTKEPYRMFTSRAEYRLFLREDNADTRLTEIGRTVGLVNDEDYQRFLNRRDQLKDALEYVKNAPIGGFSLPHEFLDSKDNAGTRLDAIIKKPRVSIQDLKPYVSQLQQYHNAVLRRLEIELKYAGYIEREQRTIKSAEQLEKVKVPSNLIYDNLPGLSREVVEKLKMHQPQNLGQASRISGITPAAVQILHVSIKQSRSSAQV</sequence>
<comment type="subunit">
    <text evidence="10 12">Homodimer. Heterotetramer of two MnmE and two MnmG subunits.</text>
</comment>
<dbReference type="Gene3D" id="1.10.150.570">
    <property type="entry name" value="GidA associated domain, C-terminal subdomain"/>
    <property type="match status" value="1"/>
</dbReference>
<dbReference type="InterPro" id="IPR036188">
    <property type="entry name" value="FAD/NAD-bd_sf"/>
</dbReference>
<dbReference type="InterPro" id="IPR002218">
    <property type="entry name" value="MnmG-rel"/>
</dbReference>
<evidence type="ECO:0000259" key="13">
    <source>
        <dbReference type="SMART" id="SM01228"/>
    </source>
</evidence>
<dbReference type="GO" id="GO:0030488">
    <property type="term" value="P:tRNA methylation"/>
    <property type="evidence" value="ECO:0007669"/>
    <property type="project" value="TreeGrafter"/>
</dbReference>
<dbReference type="InterPro" id="IPR020595">
    <property type="entry name" value="MnmG-rel_CS"/>
</dbReference>
<feature type="binding site" evidence="12">
    <location>
        <position position="164"/>
    </location>
    <ligand>
        <name>FAD</name>
        <dbReference type="ChEBI" id="CHEBI:57692"/>
    </ligand>
</feature>
<comment type="function">
    <text evidence="2 12">NAD-binding protein involved in the addition of a carboxymethylaminomethyl (cmnm) group at the wobble position (U34) of certain tRNAs, forming tRNA-cmnm(5)s(2)U34.</text>
</comment>
<comment type="subcellular location">
    <subcellularLocation>
        <location evidence="12">Cytoplasm</location>
    </subcellularLocation>
</comment>
<feature type="binding site" evidence="12">
    <location>
        <position position="223"/>
    </location>
    <ligand>
        <name>FAD</name>
        <dbReference type="ChEBI" id="CHEBI:57692"/>
    </ligand>
</feature>
<comment type="similarity">
    <text evidence="3 12">Belongs to the MnmG family.</text>
</comment>
<organism evidence="14 15">
    <name type="scientific">Pseudobacteriovorax antillogorgiicola</name>
    <dbReference type="NCBI Taxonomy" id="1513793"/>
    <lineage>
        <taxon>Bacteria</taxon>
        <taxon>Pseudomonadati</taxon>
        <taxon>Bdellovibrionota</taxon>
        <taxon>Oligoflexia</taxon>
        <taxon>Oligoflexales</taxon>
        <taxon>Pseudobacteriovoracaceae</taxon>
        <taxon>Pseudobacteriovorax</taxon>
    </lineage>
</organism>
<evidence type="ECO:0000256" key="9">
    <source>
        <dbReference type="ARBA" id="ARBA00023027"/>
    </source>
</evidence>
<dbReference type="AlphaFoldDB" id="A0A1Y6CX08"/>
<evidence type="ECO:0000256" key="3">
    <source>
        <dbReference type="ARBA" id="ARBA00007653"/>
    </source>
</evidence>
<dbReference type="EMBL" id="FWZT01000042">
    <property type="protein sequence ID" value="SMF82605.1"/>
    <property type="molecule type" value="Genomic_DNA"/>
</dbReference>
<dbReference type="Pfam" id="PF01134">
    <property type="entry name" value="GIDA"/>
    <property type="match status" value="1"/>
</dbReference>
<feature type="binding site" evidence="12">
    <location>
        <begin position="315"/>
        <end position="329"/>
    </location>
    <ligand>
        <name>NAD(+)</name>
        <dbReference type="ChEBI" id="CHEBI:57540"/>
    </ligand>
</feature>
<dbReference type="SMART" id="SM01228">
    <property type="entry name" value="GIDA_assoc_3"/>
    <property type="match status" value="1"/>
</dbReference>